<accession>A0ABR1PD44</accession>
<protein>
    <submittedName>
        <fullName evidence="2">Uncharacterized protein</fullName>
    </submittedName>
</protein>
<keyword evidence="3" id="KW-1185">Reference proteome</keyword>
<organism evidence="2 3">
    <name type="scientific">Diaporthe eres</name>
    <name type="common">Phomopsis oblonga</name>
    <dbReference type="NCBI Taxonomy" id="83184"/>
    <lineage>
        <taxon>Eukaryota</taxon>
        <taxon>Fungi</taxon>
        <taxon>Dikarya</taxon>
        <taxon>Ascomycota</taxon>
        <taxon>Pezizomycotina</taxon>
        <taxon>Sordariomycetes</taxon>
        <taxon>Sordariomycetidae</taxon>
        <taxon>Diaporthales</taxon>
        <taxon>Diaporthaceae</taxon>
        <taxon>Diaporthe</taxon>
        <taxon>Diaporthe eres species complex</taxon>
    </lineage>
</organism>
<feature type="compositionally biased region" description="Basic and acidic residues" evidence="1">
    <location>
        <begin position="1"/>
        <end position="24"/>
    </location>
</feature>
<evidence type="ECO:0000313" key="3">
    <source>
        <dbReference type="Proteomes" id="UP001430848"/>
    </source>
</evidence>
<feature type="region of interest" description="Disordered" evidence="1">
    <location>
        <begin position="1"/>
        <end position="55"/>
    </location>
</feature>
<feature type="compositionally biased region" description="Acidic residues" evidence="1">
    <location>
        <begin position="25"/>
        <end position="34"/>
    </location>
</feature>
<evidence type="ECO:0000313" key="2">
    <source>
        <dbReference type="EMBL" id="KAK7732717.1"/>
    </source>
</evidence>
<dbReference type="Proteomes" id="UP001430848">
    <property type="component" value="Unassembled WGS sequence"/>
</dbReference>
<name>A0ABR1PD44_DIAER</name>
<gene>
    <name evidence="2" type="ORF">SLS63_004972</name>
</gene>
<comment type="caution">
    <text evidence="2">The sequence shown here is derived from an EMBL/GenBank/DDBJ whole genome shotgun (WGS) entry which is preliminary data.</text>
</comment>
<dbReference type="EMBL" id="JAKNSF020000019">
    <property type="protein sequence ID" value="KAK7732717.1"/>
    <property type="molecule type" value="Genomic_DNA"/>
</dbReference>
<sequence length="316" mass="34830">MAEDQERRFEDEFGRPEEEEHLDSLQDTDGDEDASFGLNFEATGQPGGYHTANDPGNRFNRATVTDRGGAVDVRGKSKVIIHGSLSPGSDEAATLLVYDFTFNPTKRFRRVASAVITFEFSSDEPNTPGPEVHDVAPSGYWSLAETTQKEHVERSTNANLTLGYQGASAGGAQTWTKSVDREGKDFTSISGDTVCDAYGRETGAKFVLMENASASPKTGIPSFFRLAILLKRETNDLFHCTVNIDIEADWRTQMDKFFAGKTRDDPIYFDPDLPPVNKLKGSEGKFDGEDLGSTNLEVIYDATMHTKFGRPIKEQA</sequence>
<proteinExistence type="predicted"/>
<evidence type="ECO:0000256" key="1">
    <source>
        <dbReference type="SAM" id="MobiDB-lite"/>
    </source>
</evidence>
<reference evidence="2 3" key="1">
    <citation type="submission" date="2024-02" db="EMBL/GenBank/DDBJ databases">
        <title>De novo assembly and annotation of 12 fungi associated with fruit tree decline syndrome in Ontario, Canada.</title>
        <authorList>
            <person name="Sulman M."/>
            <person name="Ellouze W."/>
            <person name="Ilyukhin E."/>
        </authorList>
    </citation>
    <scope>NUCLEOTIDE SEQUENCE [LARGE SCALE GENOMIC DNA]</scope>
    <source>
        <strain evidence="2 3">M169</strain>
    </source>
</reference>